<name>A0A127V914_9SPHI</name>
<dbReference type="NCBIfam" id="TIGR03891">
    <property type="entry name" value="thiopep_ocin"/>
    <property type="match status" value="1"/>
</dbReference>
<dbReference type="InterPro" id="IPR023809">
    <property type="entry name" value="Thiopep_bacteriocin_synth_dom"/>
</dbReference>
<evidence type="ECO:0000313" key="3">
    <source>
        <dbReference type="EMBL" id="AMP97707.1"/>
    </source>
</evidence>
<dbReference type="Proteomes" id="UP000071561">
    <property type="component" value="Chromosome"/>
</dbReference>
<dbReference type="Pfam" id="PF14028">
    <property type="entry name" value="Lant_dehydr_C"/>
    <property type="match status" value="1"/>
</dbReference>
<dbReference type="OrthoDB" id="1273722at2"/>
<evidence type="ECO:0000259" key="2">
    <source>
        <dbReference type="Pfam" id="PF14028"/>
    </source>
</evidence>
<dbReference type="AlphaFoldDB" id="A0A127V914"/>
<accession>A0A127V914</accession>
<dbReference type="PATRIC" id="fig|188932.3.peg.786"/>
<sequence>MSEFIVAPFLLVRSPAYSCENFNEVFLQQQLKTDFFRASLFFASQTLYIELKKKNFDYAQFNEQVKTTLWKYLNRMCFRPLPYGLFSSFSVAKWTSGKNNLSFSGKGELTALPDFVSVLDYIHGLRIADLSAIRYYTNNSMYTAAGELYFVSEAYTEQDKHVIVHLKVIPGLKSLLKFISQGQTKDAIINYLIAHYGEDAGADNYFNHLVHGGVIVSELLPNVTGVLYNERCVELLKEYTQLDLKGISTFSIPVNDQHNELPGLNKHIEEILVRNEKSAPYSLYQREISGGLNKEVHPEFISLVNNLDKLTKDRNEEPMLAFKAAFIKKYERQEVPLMEVMDPGVGIGYDNLTSAFDNQDDEFIVDLRRPKESKSTIKWGAAERMLFEKWSNFSGKGPGKIQLTQEDIDLLPESKSILPPGMFLLYKNVDQELWIDQIGGMSGIEPGARFGITNSEIDRQLQEICEQEMSVNHDFIFAEIAFSPANRTSNINQRGHFYPYEIPILTHPTRSAEHTIKLNDLAISISNNTILLRSIKLNKYIIPRLSSAYNVQLTTIPVFRFLCDLQYQGIKASLSFSLKDFFPGMSFYPRVQLNNAVISAATWILNQDKINKVIAQNLDFWEELALPAYFSLNEMDNFLVFNKHNNDDLKLFRKCIRNKESVTLKEYVFPDCAAIQDAEKRPYVSQYITCVVNQSKSYAAPHLKSNRTASVKKLKVKRTFFPGDEWLYLKLYAHDSLMDNILMDTVLPVIQKYKKKNAAFKWFFIRYNENGHHLRLRFFIDRELAHTLLSELNTRLKPLCSSGKVSEISLDTYQRELERYSGELIQEIESLFYHDSEYILTAFQIGGLDLRSKLSFAVHSALLIVKSFLKDKAQRFEFFTQVLSGFSNEFNNTDKIIIRKLDLKYRNFRKELIESEHFSDRENNSAYPCFNQMLQDLNDKISHWTPADKNNLIASLIHMHMNRIFENKPREYECLTYHFMNKHQAYLNYTTNDEF</sequence>
<dbReference type="InterPro" id="IPR006827">
    <property type="entry name" value="Lant_deHydtase_N"/>
</dbReference>
<dbReference type="EMBL" id="CP014504">
    <property type="protein sequence ID" value="AMP97707.1"/>
    <property type="molecule type" value="Genomic_DNA"/>
</dbReference>
<feature type="domain" description="Thiopeptide-type bacteriocin biosynthesis" evidence="2">
    <location>
        <begin position="726"/>
        <end position="983"/>
    </location>
</feature>
<keyword evidence="4" id="KW-1185">Reference proteome</keyword>
<feature type="domain" description="Lantibiotic dehydratase N-terminal" evidence="1">
    <location>
        <begin position="36"/>
        <end position="651"/>
    </location>
</feature>
<evidence type="ECO:0000313" key="4">
    <source>
        <dbReference type="Proteomes" id="UP000071561"/>
    </source>
</evidence>
<reference evidence="3 4" key="1">
    <citation type="submission" date="2016-03" db="EMBL/GenBank/DDBJ databases">
        <title>Complete genome sequence of Pedobacter cryoconitis PAMC 27485.</title>
        <authorList>
            <person name="Lee J."/>
            <person name="Kim O.-S."/>
        </authorList>
    </citation>
    <scope>NUCLEOTIDE SEQUENCE [LARGE SCALE GENOMIC DNA]</scope>
    <source>
        <strain evidence="3 4">PAMC 27485</strain>
    </source>
</reference>
<protein>
    <recommendedName>
        <fullName evidence="5">Thiopeptide-type bacteriocin biosynthesis protein</fullName>
    </recommendedName>
</protein>
<organism evidence="3 4">
    <name type="scientific">Pedobacter cryoconitis</name>
    <dbReference type="NCBI Taxonomy" id="188932"/>
    <lineage>
        <taxon>Bacteria</taxon>
        <taxon>Pseudomonadati</taxon>
        <taxon>Bacteroidota</taxon>
        <taxon>Sphingobacteriia</taxon>
        <taxon>Sphingobacteriales</taxon>
        <taxon>Sphingobacteriaceae</taxon>
        <taxon>Pedobacter</taxon>
    </lineage>
</organism>
<dbReference type="RefSeq" id="WP_068396646.1">
    <property type="nucleotide sequence ID" value="NZ_CP014504.1"/>
</dbReference>
<dbReference type="Pfam" id="PF04738">
    <property type="entry name" value="Lant_dehydr_N"/>
    <property type="match status" value="1"/>
</dbReference>
<gene>
    <name evidence="3" type="ORF">AY601_0764</name>
</gene>
<dbReference type="KEGG" id="pcm:AY601_0764"/>
<evidence type="ECO:0008006" key="5">
    <source>
        <dbReference type="Google" id="ProtNLM"/>
    </source>
</evidence>
<evidence type="ECO:0000259" key="1">
    <source>
        <dbReference type="Pfam" id="PF04738"/>
    </source>
</evidence>
<proteinExistence type="predicted"/>